<dbReference type="InterPro" id="IPR035919">
    <property type="entry name" value="EAL_sf"/>
</dbReference>
<dbReference type="FunFam" id="3.30.70.270:FF:000001">
    <property type="entry name" value="Diguanylate cyclase domain protein"/>
    <property type="match status" value="1"/>
</dbReference>
<feature type="transmembrane region" description="Helical" evidence="1">
    <location>
        <begin position="170"/>
        <end position="192"/>
    </location>
</feature>
<feature type="transmembrane region" description="Helical" evidence="1">
    <location>
        <begin position="60"/>
        <end position="83"/>
    </location>
</feature>
<dbReference type="InterPro" id="IPR052155">
    <property type="entry name" value="Biofilm_reg_signaling"/>
</dbReference>
<dbReference type="SUPFAM" id="SSF55073">
    <property type="entry name" value="Nucleotide cyclase"/>
    <property type="match status" value="1"/>
</dbReference>
<accession>A0A937REI7</accession>
<dbReference type="NCBIfam" id="TIGR00254">
    <property type="entry name" value="GGDEF"/>
    <property type="match status" value="1"/>
</dbReference>
<feature type="domain" description="GGDEF" evidence="3">
    <location>
        <begin position="382"/>
        <end position="521"/>
    </location>
</feature>
<dbReference type="PANTHER" id="PTHR44757">
    <property type="entry name" value="DIGUANYLATE CYCLASE DGCP"/>
    <property type="match status" value="1"/>
</dbReference>
<organism evidence="4 5">
    <name type="scientific">Frankia nepalensis</name>
    <dbReference type="NCBI Taxonomy" id="1836974"/>
    <lineage>
        <taxon>Bacteria</taxon>
        <taxon>Bacillati</taxon>
        <taxon>Actinomycetota</taxon>
        <taxon>Actinomycetes</taxon>
        <taxon>Frankiales</taxon>
        <taxon>Frankiaceae</taxon>
        <taxon>Frankia</taxon>
    </lineage>
</organism>
<proteinExistence type="predicted"/>
<dbReference type="SMART" id="SM00267">
    <property type="entry name" value="GGDEF"/>
    <property type="match status" value="1"/>
</dbReference>
<keyword evidence="5" id="KW-1185">Reference proteome</keyword>
<keyword evidence="1" id="KW-0472">Membrane</keyword>
<evidence type="ECO:0000256" key="1">
    <source>
        <dbReference type="SAM" id="Phobius"/>
    </source>
</evidence>
<gene>
    <name evidence="4" type="ORF">I7412_15555</name>
</gene>
<dbReference type="InterPro" id="IPR000160">
    <property type="entry name" value="GGDEF_dom"/>
</dbReference>
<dbReference type="AlphaFoldDB" id="A0A937REI7"/>
<evidence type="ECO:0000313" key="5">
    <source>
        <dbReference type="Proteomes" id="UP000604475"/>
    </source>
</evidence>
<dbReference type="InterPro" id="IPR029787">
    <property type="entry name" value="Nucleotide_cyclase"/>
</dbReference>
<protein>
    <submittedName>
        <fullName evidence="4">Diguanylate cyclase</fullName>
    </submittedName>
</protein>
<dbReference type="Gene3D" id="3.20.20.450">
    <property type="entry name" value="EAL domain"/>
    <property type="match status" value="1"/>
</dbReference>
<keyword evidence="1" id="KW-1133">Transmembrane helix</keyword>
<evidence type="ECO:0000259" key="2">
    <source>
        <dbReference type="PROSITE" id="PS50883"/>
    </source>
</evidence>
<dbReference type="Gene3D" id="3.30.70.270">
    <property type="match status" value="1"/>
</dbReference>
<feature type="transmembrane region" description="Helical" evidence="1">
    <location>
        <begin position="236"/>
        <end position="255"/>
    </location>
</feature>
<feature type="transmembrane region" description="Helical" evidence="1">
    <location>
        <begin position="26"/>
        <end position="48"/>
    </location>
</feature>
<feature type="transmembrane region" description="Helical" evidence="1">
    <location>
        <begin position="134"/>
        <end position="158"/>
    </location>
</feature>
<dbReference type="SUPFAM" id="SSF141868">
    <property type="entry name" value="EAL domain-like"/>
    <property type="match status" value="1"/>
</dbReference>
<evidence type="ECO:0000259" key="3">
    <source>
        <dbReference type="PROSITE" id="PS50887"/>
    </source>
</evidence>
<dbReference type="Pfam" id="PF00990">
    <property type="entry name" value="GGDEF"/>
    <property type="match status" value="1"/>
</dbReference>
<evidence type="ECO:0000313" key="4">
    <source>
        <dbReference type="EMBL" id="MBL7628542.1"/>
    </source>
</evidence>
<keyword evidence="1" id="KW-0812">Transmembrane</keyword>
<comment type="caution">
    <text evidence="4">The sequence shown here is derived from an EMBL/GenBank/DDBJ whole genome shotgun (WGS) entry which is preliminary data.</text>
</comment>
<dbReference type="Proteomes" id="UP000604475">
    <property type="component" value="Unassembled WGS sequence"/>
</dbReference>
<dbReference type="PROSITE" id="PS50883">
    <property type="entry name" value="EAL"/>
    <property type="match status" value="1"/>
</dbReference>
<feature type="domain" description="EAL" evidence="2">
    <location>
        <begin position="534"/>
        <end position="793"/>
    </location>
</feature>
<dbReference type="InterPro" id="IPR001633">
    <property type="entry name" value="EAL_dom"/>
</dbReference>
<feature type="transmembrane region" description="Helical" evidence="1">
    <location>
        <begin position="309"/>
        <end position="329"/>
    </location>
</feature>
<name>A0A937REI7_9ACTN</name>
<reference evidence="4" key="1">
    <citation type="submission" date="2020-12" db="EMBL/GenBank/DDBJ databases">
        <title>Genomic characterization of non-nitrogen-fixing Frankia strains.</title>
        <authorList>
            <person name="Carlos-Shanley C."/>
            <person name="Guerra T."/>
            <person name="Hahn D."/>
        </authorList>
    </citation>
    <scope>NUCLEOTIDE SEQUENCE</scope>
    <source>
        <strain evidence="4">CN6</strain>
    </source>
</reference>
<dbReference type="EMBL" id="JAEACQ010000190">
    <property type="protein sequence ID" value="MBL7628542.1"/>
    <property type="molecule type" value="Genomic_DNA"/>
</dbReference>
<dbReference type="Pfam" id="PF00563">
    <property type="entry name" value="EAL"/>
    <property type="match status" value="1"/>
</dbReference>
<feature type="transmembrane region" description="Helical" evidence="1">
    <location>
        <begin position="285"/>
        <end position="303"/>
    </location>
</feature>
<dbReference type="SMART" id="SM00052">
    <property type="entry name" value="EAL"/>
    <property type="match status" value="1"/>
</dbReference>
<feature type="transmembrane region" description="Helical" evidence="1">
    <location>
        <begin position="204"/>
        <end position="224"/>
    </location>
</feature>
<dbReference type="InterPro" id="IPR043128">
    <property type="entry name" value="Rev_trsase/Diguanyl_cyclase"/>
</dbReference>
<sequence>MLAIGTVILALSAVLPLPFLDGREQLIFQATTMIFAAVAAAVVAMVGVARTRGPDRRWRLLVGTIPITSVFGAADWVRQYAVLRIPEATLGRADLVYLLPCAIILAGLLWIPTKVDGGDVSRGPPRRRVGRPRYSDALVALDGLVIMVSMLLIVWIVVLGKIVSGDLPGLSFAIAMAISLGGMLALIVVMLVGTFRQPRNGRSLALLGIGLAVLLAPEAQTVNLSIEHAPEIDATAPYWACLAVGPPLLALAIVVPERRRQAGSSGDDLTRPRTGRVGWPWAHNYVPYLPLGAAAVIIVGLAASGAALGGAALFLTLILATLVAVRQLITVAQNIRLLATLQAAHDQVRYQAFHDPLTGLPNRAHFTRELERAIADHQSGGQAVGVLFVDLDGFKSVNDTLGHGAGDDLLRAVAERLREAVRRDDLVARLGGDEFAVLITETEHASTPTVLGRRIGERILAAMSPPFTIHGHLRYMGASVGLATADLGQPADDAEQLLHQADSAMYAAKHGAKGSLVTHYPRGSATADADDLSGSSLAAKLMGDATPGALTVCYQPIRCLRDGRTAAVEAMLCWTQASGAPIPARELLGVAERDGLADDLDGYLRERACRDLPAIRDRLGAPVRLHLNVSPGSVGRREFVDRVEESLRRHHLGAGTLVLEIERTARIPDLTAAETILGWLTGTGVDIALDGVGALDSSLGALYRLPVSLIKLDRALSADLLSAGQASRRTVPPARKALIDFAAATGLTVVADGIVTQPQLDTLRAAGCDFGQGSLLGPPQPLQELAGRSGNWPNWPAAALTEG</sequence>
<dbReference type="PROSITE" id="PS50887">
    <property type="entry name" value="GGDEF"/>
    <property type="match status" value="1"/>
</dbReference>
<dbReference type="CDD" id="cd01949">
    <property type="entry name" value="GGDEF"/>
    <property type="match status" value="1"/>
</dbReference>
<feature type="transmembrane region" description="Helical" evidence="1">
    <location>
        <begin position="95"/>
        <end position="113"/>
    </location>
</feature>
<dbReference type="CDD" id="cd01948">
    <property type="entry name" value="EAL"/>
    <property type="match status" value="1"/>
</dbReference>
<dbReference type="PANTHER" id="PTHR44757:SF2">
    <property type="entry name" value="BIOFILM ARCHITECTURE MAINTENANCE PROTEIN MBAA"/>
    <property type="match status" value="1"/>
</dbReference>
<dbReference type="RefSeq" id="WP_203003165.1">
    <property type="nucleotide sequence ID" value="NZ_JADWYU010000186.1"/>
</dbReference>